<reference evidence="12" key="2">
    <citation type="journal article" date="2022" name="Res Sq">
        <title>Comparative Genomics Reveals Insights into the Divergent Evolution of Astigmatic Mites and Household Pest Adaptations.</title>
        <authorList>
            <person name="Xiong Q."/>
            <person name="Wan A.T.-Y."/>
            <person name="Liu X.-Y."/>
            <person name="Fung C.S.-H."/>
            <person name="Xiao X."/>
            <person name="Malainual N."/>
            <person name="Hou J."/>
            <person name="Wang L."/>
            <person name="Wang M."/>
            <person name="Yang K."/>
            <person name="Cui Y."/>
            <person name="Leung E."/>
            <person name="Nong W."/>
            <person name="Shin S.-K."/>
            <person name="Au S."/>
            <person name="Jeong K.Y."/>
            <person name="Chew F.T."/>
            <person name="Hui J."/>
            <person name="Leung T.F."/>
            <person name="Tungtrongchitr A."/>
            <person name="Zhong N."/>
            <person name="Liu Z."/>
            <person name="Tsui S."/>
        </authorList>
    </citation>
    <scope>NUCLEOTIDE SEQUENCE</scope>
    <source>
        <strain evidence="12">Derf</strain>
        <tissue evidence="12">Whole organism</tissue>
    </source>
</reference>
<evidence type="ECO:0000256" key="3">
    <source>
        <dbReference type="ARBA" id="ARBA00022670"/>
    </source>
</evidence>
<gene>
    <name evidence="12" type="ORF">DERF_012724</name>
</gene>
<dbReference type="SMART" id="SM00020">
    <property type="entry name" value="Tryp_SPc"/>
    <property type="match status" value="1"/>
</dbReference>
<dbReference type="PRINTS" id="PR00722">
    <property type="entry name" value="CHYMOTRYPSIN"/>
</dbReference>
<feature type="domain" description="Peptidase S1" evidence="11">
    <location>
        <begin position="87"/>
        <end position="351"/>
    </location>
</feature>
<keyword evidence="7" id="KW-0865">Zymogen</keyword>
<reference evidence="12" key="1">
    <citation type="submission" date="2013-05" db="EMBL/GenBank/DDBJ databases">
        <authorList>
            <person name="Yim A.K.Y."/>
            <person name="Chan T.F."/>
            <person name="Ji K.M."/>
            <person name="Liu X.Y."/>
            <person name="Zhou J.W."/>
            <person name="Li R.Q."/>
            <person name="Yang K.Y."/>
            <person name="Li J."/>
            <person name="Li M."/>
            <person name="Law P.T.W."/>
            <person name="Wu Y.L."/>
            <person name="Cai Z.L."/>
            <person name="Qin H."/>
            <person name="Bao Y."/>
            <person name="Leung R.K.K."/>
            <person name="Ng P.K.S."/>
            <person name="Zou J."/>
            <person name="Zhong X.J."/>
            <person name="Ran P.X."/>
            <person name="Zhong N.S."/>
            <person name="Liu Z.G."/>
            <person name="Tsui S.K.W."/>
        </authorList>
    </citation>
    <scope>NUCLEOTIDE SEQUENCE</scope>
    <source>
        <strain evidence="12">Derf</strain>
        <tissue evidence="12">Whole organism</tissue>
    </source>
</reference>
<dbReference type="Proteomes" id="UP000790347">
    <property type="component" value="Unassembled WGS sequence"/>
</dbReference>
<dbReference type="Pfam" id="PF00089">
    <property type="entry name" value="Trypsin"/>
    <property type="match status" value="2"/>
</dbReference>
<dbReference type="GO" id="GO:0006508">
    <property type="term" value="P:proteolysis"/>
    <property type="evidence" value="ECO:0007669"/>
    <property type="project" value="UniProtKB-KW"/>
</dbReference>
<accession>A0A922HQ40</accession>
<dbReference type="PROSITE" id="PS00134">
    <property type="entry name" value="TRYPSIN_HIS"/>
    <property type="match status" value="1"/>
</dbReference>
<dbReference type="PROSITE" id="PS00135">
    <property type="entry name" value="TRYPSIN_SER"/>
    <property type="match status" value="2"/>
</dbReference>
<evidence type="ECO:0000256" key="2">
    <source>
        <dbReference type="ARBA" id="ARBA00022525"/>
    </source>
</evidence>
<evidence type="ECO:0000256" key="10">
    <source>
        <dbReference type="SAM" id="Phobius"/>
    </source>
</evidence>
<dbReference type="InterPro" id="IPR009003">
    <property type="entry name" value="Peptidase_S1_PA"/>
</dbReference>
<dbReference type="GO" id="GO:0004252">
    <property type="term" value="F:serine-type endopeptidase activity"/>
    <property type="evidence" value="ECO:0007669"/>
    <property type="project" value="InterPro"/>
</dbReference>
<dbReference type="InterPro" id="IPR001254">
    <property type="entry name" value="Trypsin_dom"/>
</dbReference>
<keyword evidence="2" id="KW-0964">Secreted</keyword>
<sequence length="542" mass="61608">MFSIRHMLAFFLMMIYTQTMYYMIIAQQIDNNNLVSSTTTTTTTESILSTNKSISIRCGTYQKITGSIHNQQVQQQQPSSSPRQPRIIGGQDALIEEFPWHGSLQKLRLLFPLPIPDWRHICGASIINENYLITAAHCVDGLINSWWPGQLRVVLGTDRWRYTLFQQNIQMIPVAKIIIHPEWNSRRAQNDIALIRTTKPIVFNQRVQPICLPESKNYELHGGQTVTVAGYGYTTDNLVFNFLPDRLKAVRVPIVRMDNCRQTYNVSRIPITDRMICAGVTTYGRCSGAMRGDSGSALITYTNDNNDHDDDDRRAIHTGIVSFSLPCRMFGAPDVYTRTSSYIDWINNVINNNNNGICGSLSSAVKTIDGAMRGDSGSALITYTNDNNDHDDDDRRAIHTGIVSFSLPCRMFGAPDVYTRTSSYIDWINNCCHLFVIHLKTEKKLFPTQLHELQHKYLCCGLYIITAIIWKCINYQIPQEFLVRRIRKIVILKLLEPWLNSTRSGSDFDSSSRGGRQLFDVVFVKGFFVFGIADFVGCDPCF</sequence>
<dbReference type="Gene3D" id="2.40.10.10">
    <property type="entry name" value="Trypsin-like serine proteases"/>
    <property type="match status" value="2"/>
</dbReference>
<keyword evidence="10" id="KW-1133">Transmembrane helix</keyword>
<keyword evidence="3 9" id="KW-0645">Protease</keyword>
<name>A0A922HQ40_DERFA</name>
<keyword evidence="8" id="KW-1015">Disulfide bond</keyword>
<keyword evidence="4" id="KW-0732">Signal</keyword>
<comment type="subcellular location">
    <subcellularLocation>
        <location evidence="1">Secreted</location>
    </subcellularLocation>
</comment>
<evidence type="ECO:0000256" key="7">
    <source>
        <dbReference type="ARBA" id="ARBA00023145"/>
    </source>
</evidence>
<dbReference type="InterPro" id="IPR043504">
    <property type="entry name" value="Peptidase_S1_PA_chymotrypsin"/>
</dbReference>
<dbReference type="PANTHER" id="PTHR24252">
    <property type="entry name" value="ACROSIN-RELATED"/>
    <property type="match status" value="1"/>
</dbReference>
<keyword evidence="10" id="KW-0472">Membrane</keyword>
<feature type="transmembrane region" description="Helical" evidence="10">
    <location>
        <begin position="7"/>
        <end position="25"/>
    </location>
</feature>
<dbReference type="EMBL" id="ASGP02000006">
    <property type="protein sequence ID" value="KAH9501915.1"/>
    <property type="molecule type" value="Genomic_DNA"/>
</dbReference>
<organism evidence="12 13">
    <name type="scientific">Dermatophagoides farinae</name>
    <name type="common">American house dust mite</name>
    <dbReference type="NCBI Taxonomy" id="6954"/>
    <lineage>
        <taxon>Eukaryota</taxon>
        <taxon>Metazoa</taxon>
        <taxon>Ecdysozoa</taxon>
        <taxon>Arthropoda</taxon>
        <taxon>Chelicerata</taxon>
        <taxon>Arachnida</taxon>
        <taxon>Acari</taxon>
        <taxon>Acariformes</taxon>
        <taxon>Sarcoptiformes</taxon>
        <taxon>Astigmata</taxon>
        <taxon>Psoroptidia</taxon>
        <taxon>Analgoidea</taxon>
        <taxon>Pyroglyphidae</taxon>
        <taxon>Dermatophagoidinae</taxon>
        <taxon>Dermatophagoides</taxon>
    </lineage>
</organism>
<evidence type="ECO:0000256" key="8">
    <source>
        <dbReference type="ARBA" id="ARBA00023157"/>
    </source>
</evidence>
<evidence type="ECO:0000256" key="6">
    <source>
        <dbReference type="ARBA" id="ARBA00022825"/>
    </source>
</evidence>
<keyword evidence="6 9" id="KW-0720">Serine protease</keyword>
<evidence type="ECO:0000313" key="13">
    <source>
        <dbReference type="Proteomes" id="UP000790347"/>
    </source>
</evidence>
<comment type="caution">
    <text evidence="12">The sequence shown here is derived from an EMBL/GenBank/DDBJ whole genome shotgun (WGS) entry which is preliminary data.</text>
</comment>
<evidence type="ECO:0000259" key="11">
    <source>
        <dbReference type="PROSITE" id="PS50240"/>
    </source>
</evidence>
<proteinExistence type="predicted"/>
<evidence type="ECO:0000256" key="9">
    <source>
        <dbReference type="RuleBase" id="RU363034"/>
    </source>
</evidence>
<dbReference type="FunFam" id="2.40.10.10:FF:000146">
    <property type="entry name" value="Serine protease 53"/>
    <property type="match status" value="1"/>
</dbReference>
<dbReference type="GO" id="GO:0005576">
    <property type="term" value="C:extracellular region"/>
    <property type="evidence" value="ECO:0007669"/>
    <property type="project" value="UniProtKB-SubCell"/>
</dbReference>
<evidence type="ECO:0000313" key="12">
    <source>
        <dbReference type="EMBL" id="KAH9501915.1"/>
    </source>
</evidence>
<dbReference type="CDD" id="cd00190">
    <property type="entry name" value="Tryp_SPc"/>
    <property type="match status" value="1"/>
</dbReference>
<protein>
    <recommendedName>
        <fullName evidence="11">Peptidase S1 domain-containing protein</fullName>
    </recommendedName>
</protein>
<dbReference type="PANTHER" id="PTHR24252:SF7">
    <property type="entry name" value="HYALIN"/>
    <property type="match status" value="1"/>
</dbReference>
<keyword evidence="13" id="KW-1185">Reference proteome</keyword>
<dbReference type="AlphaFoldDB" id="A0A922HQ40"/>
<keyword evidence="10" id="KW-0812">Transmembrane</keyword>
<dbReference type="SUPFAM" id="SSF50494">
    <property type="entry name" value="Trypsin-like serine proteases"/>
    <property type="match status" value="2"/>
</dbReference>
<dbReference type="InterPro" id="IPR001314">
    <property type="entry name" value="Peptidase_S1A"/>
</dbReference>
<evidence type="ECO:0000256" key="1">
    <source>
        <dbReference type="ARBA" id="ARBA00004613"/>
    </source>
</evidence>
<dbReference type="InterPro" id="IPR033116">
    <property type="entry name" value="TRYPSIN_SER"/>
</dbReference>
<evidence type="ECO:0000256" key="5">
    <source>
        <dbReference type="ARBA" id="ARBA00022801"/>
    </source>
</evidence>
<keyword evidence="5 9" id="KW-0378">Hydrolase</keyword>
<evidence type="ECO:0000256" key="4">
    <source>
        <dbReference type="ARBA" id="ARBA00022729"/>
    </source>
</evidence>
<dbReference type="PROSITE" id="PS50240">
    <property type="entry name" value="TRYPSIN_DOM"/>
    <property type="match status" value="1"/>
</dbReference>
<dbReference type="InterPro" id="IPR018114">
    <property type="entry name" value="TRYPSIN_HIS"/>
</dbReference>